<gene>
    <name evidence="2" type="ORF">GSTUAT00000104001</name>
</gene>
<reference evidence="2" key="1">
    <citation type="submission" date="2015-10" db="EMBL/GenBank/DDBJ databases">
        <authorList>
            <person name="Regsiter A."/>
            <person name="william w."/>
        </authorList>
    </citation>
    <scope>NUCLEOTIDE SEQUENCE</scope>
    <source>
        <strain evidence="2">Montdore</strain>
    </source>
</reference>
<proteinExistence type="predicted"/>
<feature type="region of interest" description="Disordered" evidence="1">
    <location>
        <begin position="35"/>
        <end position="59"/>
    </location>
</feature>
<sequence>MENLVHRSRGLSLAYQGQSFTGLIEVASKAENPGVITTSRRLRTGGTNSDGGGNGSGVGIAGEAWRGTLMMD</sequence>
<protein>
    <submittedName>
        <fullName evidence="2">Uncharacterized protein</fullName>
    </submittedName>
</protein>
<dbReference type="AlphaFoldDB" id="A0A292QAL9"/>
<feature type="compositionally biased region" description="Gly residues" evidence="1">
    <location>
        <begin position="48"/>
        <end position="59"/>
    </location>
</feature>
<feature type="non-terminal residue" evidence="2">
    <location>
        <position position="72"/>
    </location>
</feature>
<evidence type="ECO:0000313" key="2">
    <source>
        <dbReference type="EMBL" id="CUS15827.1"/>
    </source>
</evidence>
<evidence type="ECO:0000313" key="3">
    <source>
        <dbReference type="Proteomes" id="UP001412239"/>
    </source>
</evidence>
<dbReference type="Proteomes" id="UP001412239">
    <property type="component" value="Unassembled WGS sequence"/>
</dbReference>
<accession>A0A292QAL9</accession>
<keyword evidence="3" id="KW-1185">Reference proteome</keyword>
<organism evidence="2 3">
    <name type="scientific">Tuber aestivum</name>
    <name type="common">summer truffle</name>
    <dbReference type="NCBI Taxonomy" id="59557"/>
    <lineage>
        <taxon>Eukaryota</taxon>
        <taxon>Fungi</taxon>
        <taxon>Dikarya</taxon>
        <taxon>Ascomycota</taxon>
        <taxon>Pezizomycotina</taxon>
        <taxon>Pezizomycetes</taxon>
        <taxon>Pezizales</taxon>
        <taxon>Tuberaceae</taxon>
        <taxon>Tuber</taxon>
    </lineage>
</organism>
<evidence type="ECO:0000256" key="1">
    <source>
        <dbReference type="SAM" id="MobiDB-lite"/>
    </source>
</evidence>
<dbReference type="EMBL" id="LN890943">
    <property type="protein sequence ID" value="CUS15827.1"/>
    <property type="molecule type" value="Genomic_DNA"/>
</dbReference>
<name>A0A292QAL9_9PEZI</name>